<proteinExistence type="inferred from homology"/>
<dbReference type="Proteomes" id="UP000472267">
    <property type="component" value="Chromosome 14"/>
</dbReference>
<dbReference type="GeneID" id="115400343"/>
<dbReference type="OMA" id="MEELWEG"/>
<evidence type="ECO:0000256" key="8">
    <source>
        <dbReference type="RuleBase" id="RU060637"/>
    </source>
</evidence>
<dbReference type="PRINTS" id="PR01077">
    <property type="entry name" value="CLAUDIN"/>
</dbReference>
<feature type="transmembrane region" description="Helical" evidence="8">
    <location>
        <begin position="160"/>
        <end position="183"/>
    </location>
</feature>
<comment type="caution">
    <text evidence="8">Lacks conserved residue(s) required for the propagation of feature annotation.</text>
</comment>
<feature type="transmembrane region" description="Helical" evidence="8">
    <location>
        <begin position="116"/>
        <end position="140"/>
    </location>
</feature>
<keyword evidence="10" id="KW-1185">Reference proteome</keyword>
<keyword evidence="6 8" id="KW-1133">Transmembrane helix</keyword>
<evidence type="ECO:0000256" key="3">
    <source>
        <dbReference type="ARBA" id="ARBA00022475"/>
    </source>
</evidence>
<dbReference type="PROSITE" id="PS01346">
    <property type="entry name" value="CLAUDIN"/>
    <property type="match status" value="1"/>
</dbReference>
<comment type="function">
    <text evidence="8">Claudins function as major constituents of the tight junction complexes that regulate the permeability of epithelia.</text>
</comment>
<reference evidence="9" key="2">
    <citation type="submission" date="2025-08" db="UniProtKB">
        <authorList>
            <consortium name="Ensembl"/>
        </authorList>
    </citation>
    <scope>IDENTIFICATION</scope>
</reference>
<dbReference type="GO" id="GO:0005923">
    <property type="term" value="C:bicellular tight junction"/>
    <property type="evidence" value="ECO:0007669"/>
    <property type="project" value="UniProtKB-SubCell"/>
</dbReference>
<dbReference type="Pfam" id="PF00822">
    <property type="entry name" value="PMP22_Claudin"/>
    <property type="match status" value="1"/>
</dbReference>
<organism evidence="9 10">
    <name type="scientific">Salarias fasciatus</name>
    <name type="common">Jewelled blenny</name>
    <name type="synonym">Blennius fasciatus</name>
    <dbReference type="NCBI Taxonomy" id="181472"/>
    <lineage>
        <taxon>Eukaryota</taxon>
        <taxon>Metazoa</taxon>
        <taxon>Chordata</taxon>
        <taxon>Craniata</taxon>
        <taxon>Vertebrata</taxon>
        <taxon>Euteleostomi</taxon>
        <taxon>Actinopterygii</taxon>
        <taxon>Neopterygii</taxon>
        <taxon>Teleostei</taxon>
        <taxon>Neoteleostei</taxon>
        <taxon>Acanthomorphata</taxon>
        <taxon>Ovalentaria</taxon>
        <taxon>Blenniimorphae</taxon>
        <taxon>Blenniiformes</taxon>
        <taxon>Blennioidei</taxon>
        <taxon>Blenniidae</taxon>
        <taxon>Salariinae</taxon>
        <taxon>Salarias</taxon>
    </lineage>
</organism>
<keyword evidence="2 8" id="KW-0796">Tight junction</keyword>
<dbReference type="PANTHER" id="PTHR12002">
    <property type="entry name" value="CLAUDIN"/>
    <property type="match status" value="1"/>
</dbReference>
<evidence type="ECO:0000256" key="7">
    <source>
        <dbReference type="ARBA" id="ARBA00023136"/>
    </source>
</evidence>
<keyword evidence="7 8" id="KW-0472">Membrane</keyword>
<dbReference type="RefSeq" id="XP_029964011.1">
    <property type="nucleotide sequence ID" value="XM_030108151.1"/>
</dbReference>
<evidence type="ECO:0000256" key="5">
    <source>
        <dbReference type="ARBA" id="ARBA00022949"/>
    </source>
</evidence>
<evidence type="ECO:0000256" key="6">
    <source>
        <dbReference type="ARBA" id="ARBA00022989"/>
    </source>
</evidence>
<accession>A0A672FZ89</accession>
<dbReference type="InParanoid" id="A0A672FZ89"/>
<protein>
    <recommendedName>
        <fullName evidence="8">Claudin</fullName>
    </recommendedName>
</protein>
<reference evidence="9" key="3">
    <citation type="submission" date="2025-09" db="UniProtKB">
        <authorList>
            <consortium name="Ensembl"/>
        </authorList>
    </citation>
    <scope>IDENTIFICATION</scope>
</reference>
<dbReference type="GO" id="GO:0005198">
    <property type="term" value="F:structural molecule activity"/>
    <property type="evidence" value="ECO:0007669"/>
    <property type="project" value="InterPro"/>
</dbReference>
<name>A0A672FZ89_SALFA</name>
<dbReference type="InterPro" id="IPR017974">
    <property type="entry name" value="Claudin_CS"/>
</dbReference>
<evidence type="ECO:0000256" key="1">
    <source>
        <dbReference type="ARBA" id="ARBA00008295"/>
    </source>
</evidence>
<evidence type="ECO:0000313" key="10">
    <source>
        <dbReference type="Proteomes" id="UP000472267"/>
    </source>
</evidence>
<feature type="transmembrane region" description="Helical" evidence="8">
    <location>
        <begin position="78"/>
        <end position="96"/>
    </location>
</feature>
<dbReference type="GO" id="GO:0005886">
    <property type="term" value="C:plasma membrane"/>
    <property type="evidence" value="ECO:0007669"/>
    <property type="project" value="UniProtKB-SubCell"/>
</dbReference>
<dbReference type="Ensembl" id="ENSSFAT00005011780.1">
    <property type="protein sequence ID" value="ENSSFAP00005011302.1"/>
    <property type="gene ID" value="ENSSFAG00005006327.1"/>
</dbReference>
<evidence type="ECO:0000256" key="2">
    <source>
        <dbReference type="ARBA" id="ARBA00022427"/>
    </source>
</evidence>
<keyword evidence="3 8" id="KW-1003">Cell membrane</keyword>
<comment type="subcellular location">
    <subcellularLocation>
        <location evidence="8">Cell junction</location>
        <location evidence="8">Tight junction</location>
    </subcellularLocation>
    <subcellularLocation>
        <location evidence="8">Cell membrane</location>
        <topology evidence="8">Multi-pass membrane protein</topology>
    </subcellularLocation>
</comment>
<dbReference type="OrthoDB" id="8819159at2759"/>
<dbReference type="InterPro" id="IPR004031">
    <property type="entry name" value="PMP22/EMP/MP20/Claudin"/>
</dbReference>
<gene>
    <name evidence="9" type="primary">LOC115400343</name>
</gene>
<evidence type="ECO:0000256" key="4">
    <source>
        <dbReference type="ARBA" id="ARBA00022692"/>
    </source>
</evidence>
<reference evidence="9" key="1">
    <citation type="submission" date="2019-06" db="EMBL/GenBank/DDBJ databases">
        <authorList>
            <consortium name="Wellcome Sanger Institute Data Sharing"/>
        </authorList>
    </citation>
    <scope>NUCLEOTIDE SEQUENCE [LARGE SCALE GENOMIC DNA]</scope>
</reference>
<keyword evidence="5 8" id="KW-0965">Cell junction</keyword>
<comment type="similarity">
    <text evidence="1 8">Belongs to the claudin family.</text>
</comment>
<dbReference type="AlphaFoldDB" id="A0A672FZ89"/>
<evidence type="ECO:0000313" key="9">
    <source>
        <dbReference type="Ensembl" id="ENSSFAP00005011302.1"/>
    </source>
</evidence>
<dbReference type="Gene3D" id="1.20.140.150">
    <property type="match status" value="1"/>
</dbReference>
<dbReference type="InterPro" id="IPR006187">
    <property type="entry name" value="Claudin"/>
</dbReference>
<keyword evidence="4 8" id="KW-0812">Transmembrane</keyword>
<dbReference type="FunFam" id="1.20.140.150:FF:000001">
    <property type="entry name" value="Claudin"/>
    <property type="match status" value="1"/>
</dbReference>
<sequence length="228" mass="25014">MRAKLEVLALVLGSVGLMGTVAIAALPTWRVSAFIGANLIVMEELWEGLWMTCYRQIDVNMQCKAYDSLLALPPELRAARALTCVSIALVVVSLLVTGCGTQKSICCSDDVRMKNVALALGGSLFLLSSLATLIPVSWVAHTVVRNFYNPAVVDAQKRELGDALFIGWATSALLLITGVILLFQYSKRTSKEQVFTGEHLMTEKDVKKEDSIYLPRTASSFHKIQEYV</sequence>